<reference evidence="2" key="1">
    <citation type="submission" date="2023-06" db="EMBL/GenBank/DDBJ databases">
        <title>WGS-Sequencing of Streptomyces ficellus isolate 21 collected from sand in Gara Djebilet Iron Mine in Algeria.</title>
        <authorList>
            <person name="Zegers G.P."/>
            <person name="Gomez A."/>
            <person name="Gueddou A."/>
            <person name="Zahara A.F."/>
            <person name="Worth M."/>
            <person name="Sevigny J.L."/>
            <person name="Tisa L."/>
        </authorList>
    </citation>
    <scope>NUCLEOTIDE SEQUENCE</scope>
    <source>
        <strain evidence="2">AS11</strain>
    </source>
</reference>
<proteinExistence type="predicted"/>
<name>A0ABT7Z6C3_9ACTN</name>
<feature type="transmembrane region" description="Helical" evidence="1">
    <location>
        <begin position="50"/>
        <end position="74"/>
    </location>
</feature>
<feature type="transmembrane region" description="Helical" evidence="1">
    <location>
        <begin position="109"/>
        <end position="128"/>
    </location>
</feature>
<evidence type="ECO:0000313" key="3">
    <source>
        <dbReference type="Proteomes" id="UP001174050"/>
    </source>
</evidence>
<keyword evidence="3" id="KW-1185">Reference proteome</keyword>
<keyword evidence="1" id="KW-0472">Membrane</keyword>
<evidence type="ECO:0000256" key="1">
    <source>
        <dbReference type="SAM" id="Phobius"/>
    </source>
</evidence>
<organism evidence="2 3">
    <name type="scientific">Streptomyces ficellus</name>
    <dbReference type="NCBI Taxonomy" id="1977088"/>
    <lineage>
        <taxon>Bacteria</taxon>
        <taxon>Bacillati</taxon>
        <taxon>Actinomycetota</taxon>
        <taxon>Actinomycetes</taxon>
        <taxon>Kitasatosporales</taxon>
        <taxon>Streptomycetaceae</taxon>
        <taxon>Streptomyces</taxon>
    </lineage>
</organism>
<comment type="caution">
    <text evidence="2">The sequence shown here is derived from an EMBL/GenBank/DDBJ whole genome shotgun (WGS) entry which is preliminary data.</text>
</comment>
<keyword evidence="1" id="KW-0812">Transmembrane</keyword>
<dbReference type="Proteomes" id="UP001174050">
    <property type="component" value="Unassembled WGS sequence"/>
</dbReference>
<sequence length="136" mass="14848">MQYAEERSSAGMPRVRQRVGRCLLTYVLLHAVAWVIIGLLAPWAESFGHVMMVGLGMLALVGTPTLLLAIGAGLAHKRMEPGRFRGALVAPMLVFTFPCLAASTAEPLLFQIMVQLAFICYLMPVPLVPEKWVGRA</sequence>
<feature type="transmembrane region" description="Helical" evidence="1">
    <location>
        <begin position="86"/>
        <end position="103"/>
    </location>
</feature>
<protein>
    <submittedName>
        <fullName evidence="2">Uncharacterized protein</fullName>
    </submittedName>
</protein>
<gene>
    <name evidence="2" type="ORF">QWM81_13235</name>
</gene>
<feature type="transmembrane region" description="Helical" evidence="1">
    <location>
        <begin position="21"/>
        <end position="44"/>
    </location>
</feature>
<dbReference type="EMBL" id="JAUEPL010000016">
    <property type="protein sequence ID" value="MDN3294998.1"/>
    <property type="molecule type" value="Genomic_DNA"/>
</dbReference>
<keyword evidence="1" id="KW-1133">Transmembrane helix</keyword>
<accession>A0ABT7Z6C3</accession>
<evidence type="ECO:0000313" key="2">
    <source>
        <dbReference type="EMBL" id="MDN3294998.1"/>
    </source>
</evidence>